<feature type="transmembrane region" description="Helical" evidence="1">
    <location>
        <begin position="308"/>
        <end position="328"/>
    </location>
</feature>
<evidence type="ECO:0000256" key="1">
    <source>
        <dbReference type="SAM" id="Phobius"/>
    </source>
</evidence>
<evidence type="ECO:0000313" key="3">
    <source>
        <dbReference type="Proteomes" id="UP000023152"/>
    </source>
</evidence>
<feature type="transmembrane region" description="Helical" evidence="1">
    <location>
        <begin position="257"/>
        <end position="277"/>
    </location>
</feature>
<keyword evidence="1" id="KW-1133">Transmembrane helix</keyword>
<dbReference type="EMBL" id="ASPP01004244">
    <property type="protein sequence ID" value="ETO32384.1"/>
    <property type="molecule type" value="Genomic_DNA"/>
</dbReference>
<dbReference type="Proteomes" id="UP000023152">
    <property type="component" value="Unassembled WGS sequence"/>
</dbReference>
<reference evidence="2 3" key="1">
    <citation type="journal article" date="2013" name="Curr. Biol.">
        <title>The Genome of the Foraminiferan Reticulomyxa filosa.</title>
        <authorList>
            <person name="Glockner G."/>
            <person name="Hulsmann N."/>
            <person name="Schleicher M."/>
            <person name="Noegel A.A."/>
            <person name="Eichinger L."/>
            <person name="Gallinger C."/>
            <person name="Pawlowski J."/>
            <person name="Sierra R."/>
            <person name="Euteneuer U."/>
            <person name="Pillet L."/>
            <person name="Moustafa A."/>
            <person name="Platzer M."/>
            <person name="Groth M."/>
            <person name="Szafranski K."/>
            <person name="Schliwa M."/>
        </authorList>
    </citation>
    <scope>NUCLEOTIDE SEQUENCE [LARGE SCALE GENOMIC DNA]</scope>
</reference>
<feature type="transmembrane region" description="Helical" evidence="1">
    <location>
        <begin position="187"/>
        <end position="206"/>
    </location>
</feature>
<protein>
    <submittedName>
        <fullName evidence="2">Uncharacterized protein</fullName>
    </submittedName>
</protein>
<evidence type="ECO:0000313" key="2">
    <source>
        <dbReference type="EMBL" id="ETO32384.1"/>
    </source>
</evidence>
<organism evidence="2 3">
    <name type="scientific">Reticulomyxa filosa</name>
    <dbReference type="NCBI Taxonomy" id="46433"/>
    <lineage>
        <taxon>Eukaryota</taxon>
        <taxon>Sar</taxon>
        <taxon>Rhizaria</taxon>
        <taxon>Retaria</taxon>
        <taxon>Foraminifera</taxon>
        <taxon>Monothalamids</taxon>
        <taxon>Reticulomyxidae</taxon>
        <taxon>Reticulomyxa</taxon>
    </lineage>
</organism>
<sequence>MLIISFCNILKIYETIKKVKDILICTGFNIMKEANLFSKNSIFIGHKQQVLSLFNRYILFEKFFKERIGSTAKEIQLSTQKNDTAMEVSVSTSVTLEQSARQQVVIDARIKWIVTLYTLGGFLSCLGNICEHLVYALIESTEKACVRGLYIVYLRAFMEGLIFSFYLVRATILLQGTAFEISKCRQYFFGIAPTVSLSIVLFVYNLRIQLSHCSEAGLAALLLFFLVIFVNIFWNAVLFIFLIYHVHKVKKVFSVCVYMYIYESLCVLSTLCFIGMFPPPLVKKKKIANGAMTNHHIQKDLKEYLKKLLQLFLITELSATALYATILMSSWKDALWSLAVIDVCVNCSAILLSFDFFELQKMFPFLYFSFRDETAYLKRDFRAIFLSLFKNLKKTSDVGSEKFKNFMI</sequence>
<name>X6P2U3_RETFI</name>
<proteinExistence type="predicted"/>
<feature type="transmembrane region" description="Helical" evidence="1">
    <location>
        <begin position="112"/>
        <end position="138"/>
    </location>
</feature>
<gene>
    <name evidence="2" type="ORF">RFI_04731</name>
</gene>
<keyword evidence="3" id="KW-1185">Reference proteome</keyword>
<comment type="caution">
    <text evidence="2">The sequence shown here is derived from an EMBL/GenBank/DDBJ whole genome shotgun (WGS) entry which is preliminary data.</text>
</comment>
<keyword evidence="1" id="KW-0812">Transmembrane</keyword>
<feature type="transmembrane region" description="Helical" evidence="1">
    <location>
        <begin position="334"/>
        <end position="357"/>
    </location>
</feature>
<feature type="transmembrane region" description="Helical" evidence="1">
    <location>
        <begin position="150"/>
        <end position="167"/>
    </location>
</feature>
<feature type="transmembrane region" description="Helical" evidence="1">
    <location>
        <begin position="218"/>
        <end position="245"/>
    </location>
</feature>
<dbReference type="AlphaFoldDB" id="X6P2U3"/>
<keyword evidence="1" id="KW-0472">Membrane</keyword>
<accession>X6P2U3</accession>